<evidence type="ECO:0000313" key="6">
    <source>
        <dbReference type="EMBL" id="GAG43771.1"/>
    </source>
</evidence>
<proteinExistence type="inferred from homology"/>
<sequence>VVLVPQADTRQAAAAARNFEARGHSVVEALRWEAKASQPAVRAALDALGARYRAYWIVNAFAVEGNRAVVEAMAARPDVAAIESDRAFQVNLERPMTGATTAAALAPSAIEWNVSWINAPAMWTQGYTGQGQTLANADTGVRWEHPALKSHYRGWNGSTADHNYNWWDAIHSDISGNGSNPCGFSSPVPCDDNGHGTHTTGTAVGDD</sequence>
<evidence type="ECO:0000256" key="4">
    <source>
        <dbReference type="ARBA" id="ARBA00022825"/>
    </source>
</evidence>
<evidence type="ECO:0000256" key="2">
    <source>
        <dbReference type="ARBA" id="ARBA00022670"/>
    </source>
</evidence>
<dbReference type="GO" id="GO:0004252">
    <property type="term" value="F:serine-type endopeptidase activity"/>
    <property type="evidence" value="ECO:0007669"/>
    <property type="project" value="InterPro"/>
</dbReference>
<dbReference type="InterPro" id="IPR015500">
    <property type="entry name" value="Peptidase_S8_subtilisin-rel"/>
</dbReference>
<dbReference type="InterPro" id="IPR000209">
    <property type="entry name" value="Peptidase_S8/S53_dom"/>
</dbReference>
<dbReference type="PRINTS" id="PR00723">
    <property type="entry name" value="SUBTILISIN"/>
</dbReference>
<dbReference type="PANTHER" id="PTHR43806:SF67">
    <property type="entry name" value="EGF-LIKE DOMAIN-CONTAINING PROTEIN"/>
    <property type="match status" value="1"/>
</dbReference>
<dbReference type="PANTHER" id="PTHR43806">
    <property type="entry name" value="PEPTIDASE S8"/>
    <property type="match status" value="1"/>
</dbReference>
<dbReference type="EMBL" id="BARS01055229">
    <property type="protein sequence ID" value="GAG43771.1"/>
    <property type="molecule type" value="Genomic_DNA"/>
</dbReference>
<dbReference type="InterPro" id="IPR036852">
    <property type="entry name" value="Peptidase_S8/S53_dom_sf"/>
</dbReference>
<dbReference type="AlphaFoldDB" id="X0Z5H9"/>
<feature type="non-terminal residue" evidence="6">
    <location>
        <position position="1"/>
    </location>
</feature>
<protein>
    <recommendedName>
        <fullName evidence="5">Peptidase S8/S53 domain-containing protein</fullName>
    </recommendedName>
</protein>
<dbReference type="Gene3D" id="3.40.50.200">
    <property type="entry name" value="Peptidase S8/S53 domain"/>
    <property type="match status" value="1"/>
</dbReference>
<comment type="similarity">
    <text evidence="1">Belongs to the peptidase S8 family.</text>
</comment>
<name>X0Z5H9_9ZZZZ</name>
<organism evidence="6">
    <name type="scientific">marine sediment metagenome</name>
    <dbReference type="NCBI Taxonomy" id="412755"/>
    <lineage>
        <taxon>unclassified sequences</taxon>
        <taxon>metagenomes</taxon>
        <taxon>ecological metagenomes</taxon>
    </lineage>
</organism>
<evidence type="ECO:0000259" key="5">
    <source>
        <dbReference type="Pfam" id="PF00082"/>
    </source>
</evidence>
<gene>
    <name evidence="6" type="ORF">S01H1_81594</name>
</gene>
<dbReference type="PROSITE" id="PS51892">
    <property type="entry name" value="SUBTILASE"/>
    <property type="match status" value="1"/>
</dbReference>
<dbReference type="InterPro" id="IPR050131">
    <property type="entry name" value="Peptidase_S8_subtilisin-like"/>
</dbReference>
<dbReference type="Pfam" id="PF00082">
    <property type="entry name" value="Peptidase_S8"/>
    <property type="match status" value="1"/>
</dbReference>
<evidence type="ECO:0000256" key="1">
    <source>
        <dbReference type="ARBA" id="ARBA00011073"/>
    </source>
</evidence>
<reference evidence="6" key="1">
    <citation type="journal article" date="2014" name="Front. Microbiol.">
        <title>High frequency of phylogenetically diverse reductive dehalogenase-homologous genes in deep subseafloor sedimentary metagenomes.</title>
        <authorList>
            <person name="Kawai M."/>
            <person name="Futagami T."/>
            <person name="Toyoda A."/>
            <person name="Takaki Y."/>
            <person name="Nishi S."/>
            <person name="Hori S."/>
            <person name="Arai W."/>
            <person name="Tsubouchi T."/>
            <person name="Morono Y."/>
            <person name="Uchiyama I."/>
            <person name="Ito T."/>
            <person name="Fujiyama A."/>
            <person name="Inagaki F."/>
            <person name="Takami H."/>
        </authorList>
    </citation>
    <scope>NUCLEOTIDE SEQUENCE</scope>
    <source>
        <strain evidence="6">Expedition CK06-06</strain>
    </source>
</reference>
<keyword evidence="4" id="KW-0720">Serine protease</keyword>
<keyword evidence="3" id="KW-0378">Hydrolase</keyword>
<accession>X0Z5H9</accession>
<feature type="domain" description="Peptidase S8/S53" evidence="5">
    <location>
        <begin position="129"/>
        <end position="206"/>
    </location>
</feature>
<comment type="caution">
    <text evidence="6">The sequence shown here is derived from an EMBL/GenBank/DDBJ whole genome shotgun (WGS) entry which is preliminary data.</text>
</comment>
<feature type="non-terminal residue" evidence="6">
    <location>
        <position position="207"/>
    </location>
</feature>
<keyword evidence="2" id="KW-0645">Protease</keyword>
<dbReference type="SUPFAM" id="SSF52743">
    <property type="entry name" value="Subtilisin-like"/>
    <property type="match status" value="1"/>
</dbReference>
<dbReference type="GO" id="GO:0006508">
    <property type="term" value="P:proteolysis"/>
    <property type="evidence" value="ECO:0007669"/>
    <property type="project" value="UniProtKB-KW"/>
</dbReference>
<evidence type="ECO:0000256" key="3">
    <source>
        <dbReference type="ARBA" id="ARBA00022801"/>
    </source>
</evidence>